<protein>
    <submittedName>
        <fullName evidence="1">DUF4810 domain-containing protein</fullName>
    </submittedName>
</protein>
<evidence type="ECO:0000313" key="2">
    <source>
        <dbReference type="Proteomes" id="UP000586305"/>
    </source>
</evidence>
<keyword evidence="2" id="KW-1185">Reference proteome</keyword>
<dbReference type="Proteomes" id="UP000586305">
    <property type="component" value="Unassembled WGS sequence"/>
</dbReference>
<comment type="caution">
    <text evidence="1">The sequence shown here is derived from an EMBL/GenBank/DDBJ whole genome shotgun (WGS) entry which is preliminary data.</text>
</comment>
<organism evidence="1 2">
    <name type="scientific">Pseudoalteromonas caenipelagi</name>
    <dbReference type="NCBI Taxonomy" id="2726988"/>
    <lineage>
        <taxon>Bacteria</taxon>
        <taxon>Pseudomonadati</taxon>
        <taxon>Pseudomonadota</taxon>
        <taxon>Gammaproteobacteria</taxon>
        <taxon>Alteromonadales</taxon>
        <taxon>Pseudoalteromonadaceae</taxon>
        <taxon>Pseudoalteromonas</taxon>
    </lineage>
</organism>
<sequence length="109" mass="12443">MLSAILLSGCDSTKPLYYYGTYSQNLYDYFKADEVPVSEQINELEQTVQMAQSRGVAIAPGIMAHLGYLYLLEGNSEQGLRYLEQEKKRYPESARYIDFLINNTKGEVQ</sequence>
<dbReference type="Pfam" id="PF16068">
    <property type="entry name" value="DUF4810"/>
    <property type="match status" value="1"/>
</dbReference>
<dbReference type="EMBL" id="JABBPG010000004">
    <property type="protein sequence ID" value="NOU51149.1"/>
    <property type="molecule type" value="Genomic_DNA"/>
</dbReference>
<dbReference type="InterPro" id="IPR014508">
    <property type="entry name" value="UCP020555_TPR-like"/>
</dbReference>
<evidence type="ECO:0000313" key="1">
    <source>
        <dbReference type="EMBL" id="NOU51149.1"/>
    </source>
</evidence>
<name>A0A849VBX2_9GAMM</name>
<reference evidence="1 2" key="1">
    <citation type="submission" date="2020-04" db="EMBL/GenBank/DDBJ databases">
        <title>Pseudoalteromonas caenipelagi sp. nov., isolated from a tidal flat.</title>
        <authorList>
            <person name="Park S."/>
            <person name="Yoon J.-H."/>
        </authorList>
    </citation>
    <scope>NUCLEOTIDE SEQUENCE [LARGE SCALE GENOMIC DNA]</scope>
    <source>
        <strain evidence="1 2">JBTF-M23</strain>
    </source>
</reference>
<accession>A0A849VBX2</accession>
<gene>
    <name evidence="1" type="ORF">HG263_11470</name>
</gene>
<proteinExistence type="predicted"/>
<dbReference type="PIRSF" id="PIRSF020555">
    <property type="entry name" value="UCP020555"/>
    <property type="match status" value="1"/>
</dbReference>
<dbReference type="AlphaFoldDB" id="A0A849VBX2"/>